<sequence length="114" mass="12959">MKPKFLYFILPILSIWLIVGCTNKEAIEKTDNPEQYTQIKQVPWAFVEENEWTNTTKGDWQSATVKNVIATNNYHLFDKTDEGNEALSVTFEDKDGVLISAPSILVDPVMQPVP</sequence>
<proteinExistence type="predicted"/>
<dbReference type="PROSITE" id="PS51257">
    <property type="entry name" value="PROKAR_LIPOPROTEIN"/>
    <property type="match status" value="1"/>
</dbReference>
<protein>
    <submittedName>
        <fullName evidence="1">Uncharacterized protein</fullName>
    </submittedName>
</protein>
<organism evidence="1 2">
    <name type="scientific">Solibacillus palustris</name>
    <dbReference type="NCBI Taxonomy" id="2908203"/>
    <lineage>
        <taxon>Bacteria</taxon>
        <taxon>Bacillati</taxon>
        <taxon>Bacillota</taxon>
        <taxon>Bacilli</taxon>
        <taxon>Bacillales</taxon>
        <taxon>Caryophanaceae</taxon>
        <taxon>Solibacillus</taxon>
    </lineage>
</organism>
<keyword evidence="2" id="KW-1185">Reference proteome</keyword>
<comment type="caution">
    <text evidence="1">The sequence shown here is derived from an EMBL/GenBank/DDBJ whole genome shotgun (WGS) entry which is preliminary data.</text>
</comment>
<gene>
    <name evidence="1" type="ORF">LZ480_15725</name>
</gene>
<evidence type="ECO:0000313" key="1">
    <source>
        <dbReference type="EMBL" id="MCH7323325.1"/>
    </source>
</evidence>
<evidence type="ECO:0000313" key="2">
    <source>
        <dbReference type="Proteomes" id="UP001316087"/>
    </source>
</evidence>
<name>A0ABS9UGR3_9BACL</name>
<dbReference type="RefSeq" id="WP_241370497.1">
    <property type="nucleotide sequence ID" value="NZ_JAKZFC010000007.1"/>
</dbReference>
<accession>A0ABS9UGR3</accession>
<dbReference type="EMBL" id="JAKZFC010000007">
    <property type="protein sequence ID" value="MCH7323325.1"/>
    <property type="molecule type" value="Genomic_DNA"/>
</dbReference>
<reference evidence="1 2" key="1">
    <citation type="submission" date="2022-03" db="EMBL/GenBank/DDBJ databases">
        <authorList>
            <person name="Jo J.-H."/>
            <person name="Im W.-T."/>
        </authorList>
    </citation>
    <scope>NUCLEOTIDE SEQUENCE [LARGE SCALE GENOMIC DNA]</scope>
    <source>
        <strain evidence="1 2">MA9</strain>
    </source>
</reference>
<dbReference type="Proteomes" id="UP001316087">
    <property type="component" value="Unassembled WGS sequence"/>
</dbReference>